<accession>A0A0D2JDC7</accession>
<proteinExistence type="predicted"/>
<reference evidence="1 2" key="1">
    <citation type="journal article" date="2013" name="Proc. Natl. Acad. Sci. U.S.A.">
        <title>Candidate phylum TM6 genome recovered from a hospital sink biofilm provides genomic insights into this uncultivated phylum.</title>
        <authorList>
            <person name="McLean J.S."/>
            <person name="Lombardo M.J."/>
            <person name="Badger J.H."/>
            <person name="Edlund A."/>
            <person name="Novotny M."/>
            <person name="Yee-Greenbaum J."/>
            <person name="Vyahhi N."/>
            <person name="Hall A.P."/>
            <person name="Yang Y."/>
            <person name="Dupont C.L."/>
            <person name="Ziegler M.G."/>
            <person name="Chitsaz H."/>
            <person name="Allen A.E."/>
            <person name="Yooseph S."/>
            <person name="Tesler G."/>
            <person name="Pevzner P.A."/>
            <person name="Friedman R.M."/>
            <person name="Nealson K.H."/>
            <person name="Venter J.C."/>
            <person name="Lasken R.S."/>
        </authorList>
    </citation>
    <scope>NUCLEOTIDE SEQUENCE [LARGE SCALE GENOMIC DNA]</scope>
    <source>
        <strain evidence="1 2">TM6SC1</strain>
    </source>
</reference>
<name>A0A0D2JDC7_9BACT</name>
<organism evidence="1 2">
    <name type="scientific">candidate division TM6 bacterium JCVI TM6SC1</name>
    <dbReference type="NCBI Taxonomy" id="1306947"/>
    <lineage>
        <taxon>Bacteria</taxon>
        <taxon>Candidatus Babelota</taxon>
        <taxon>Vermiphilus</taxon>
    </lineage>
</organism>
<dbReference type="AlphaFoldDB" id="A0A0D2JDC7"/>
<comment type="caution">
    <text evidence="1">The sequence shown here is derived from an EMBL/GenBank/DDBJ whole genome shotgun (WGS) entry which is preliminary data.</text>
</comment>
<dbReference type="EMBL" id="ARQD01000004">
    <property type="protein sequence ID" value="KIX84971.1"/>
    <property type="molecule type" value="Genomic_DNA"/>
</dbReference>
<sequence>MRRIIRCISIVFLLTHGQFIHSRFQADKQFPEKIVIKNNTSRSAVLYASKQENGVELQAGNEYTLAIRADTTTNAIVFSHNGTLYKLVYPNAKDKAASYGVSIKHTLDLNTIIYLANLVGTQSQPLDEICVLNDTHFAIKLTDQRTGSQVKIASGDLFRKNARCYNEKIPQNSKGQLSISDGQKNYVLTYPMKVCTNKDTSDSEHWNSITLHASTLFLLQGYKVAIAPYEAHHLTTQVT</sequence>
<keyword evidence="2" id="KW-1185">Reference proteome</keyword>
<protein>
    <submittedName>
        <fullName evidence="1">Uncharacterized protein</fullName>
    </submittedName>
</protein>
<gene>
    <name evidence="1" type="ORF">J120_04510</name>
</gene>
<evidence type="ECO:0000313" key="2">
    <source>
        <dbReference type="Proteomes" id="UP000032214"/>
    </source>
</evidence>
<dbReference type="Proteomes" id="UP000032214">
    <property type="component" value="Unassembled WGS sequence"/>
</dbReference>
<evidence type="ECO:0000313" key="1">
    <source>
        <dbReference type="EMBL" id="KIX84971.1"/>
    </source>
</evidence>